<keyword evidence="5" id="KW-0812">Transmembrane</keyword>
<protein>
    <submittedName>
        <fullName evidence="7">Efflux transporter, RND family, MFP subunit</fullName>
    </submittedName>
</protein>
<evidence type="ECO:0000313" key="7">
    <source>
        <dbReference type="EMBL" id="ACY12967.1"/>
    </source>
</evidence>
<accession>D0LIT8</accession>
<feature type="region of interest" description="Disordered" evidence="4">
    <location>
        <begin position="1"/>
        <end position="33"/>
    </location>
</feature>
<dbReference type="PANTHER" id="PTHR32347:SF29">
    <property type="entry name" value="UPF0194 MEMBRANE PROTEIN YBHG"/>
    <property type="match status" value="1"/>
</dbReference>
<reference evidence="7 8" key="1">
    <citation type="journal article" date="2010" name="Stand. Genomic Sci.">
        <title>Complete genome sequence of Haliangium ochraceum type strain (SMP-2).</title>
        <authorList>
            <consortium name="US DOE Joint Genome Institute (JGI-PGF)"/>
            <person name="Ivanova N."/>
            <person name="Daum C."/>
            <person name="Lang E."/>
            <person name="Abt B."/>
            <person name="Kopitz M."/>
            <person name="Saunders E."/>
            <person name="Lapidus A."/>
            <person name="Lucas S."/>
            <person name="Glavina Del Rio T."/>
            <person name="Nolan M."/>
            <person name="Tice H."/>
            <person name="Copeland A."/>
            <person name="Cheng J.F."/>
            <person name="Chen F."/>
            <person name="Bruce D."/>
            <person name="Goodwin L."/>
            <person name="Pitluck S."/>
            <person name="Mavromatis K."/>
            <person name="Pati A."/>
            <person name="Mikhailova N."/>
            <person name="Chen A."/>
            <person name="Palaniappan K."/>
            <person name="Land M."/>
            <person name="Hauser L."/>
            <person name="Chang Y.J."/>
            <person name="Jeffries C.D."/>
            <person name="Detter J.C."/>
            <person name="Brettin T."/>
            <person name="Rohde M."/>
            <person name="Goker M."/>
            <person name="Bristow J."/>
            <person name="Markowitz V."/>
            <person name="Eisen J.A."/>
            <person name="Hugenholtz P."/>
            <person name="Kyrpides N.C."/>
            <person name="Klenk H.P."/>
        </authorList>
    </citation>
    <scope>NUCLEOTIDE SEQUENCE [LARGE SCALE GENOMIC DNA]</scope>
    <source>
        <strain evidence="8">DSM 14365 / CIP 107738 / JCM 11303 / AJ 13395 / SMP-2</strain>
    </source>
</reference>
<evidence type="ECO:0000256" key="1">
    <source>
        <dbReference type="ARBA" id="ARBA00004196"/>
    </source>
</evidence>
<dbReference type="STRING" id="502025.Hoch_0326"/>
<dbReference type="Pfam" id="PF25989">
    <property type="entry name" value="YknX_C"/>
    <property type="match status" value="1"/>
</dbReference>
<evidence type="ECO:0000259" key="6">
    <source>
        <dbReference type="Pfam" id="PF25989"/>
    </source>
</evidence>
<dbReference type="InterPro" id="IPR058637">
    <property type="entry name" value="YknX-like_C"/>
</dbReference>
<comment type="subcellular location">
    <subcellularLocation>
        <location evidence="1">Cell envelope</location>
    </subcellularLocation>
</comment>
<organism evidence="7 8">
    <name type="scientific">Haliangium ochraceum (strain DSM 14365 / JCM 11303 / SMP-2)</name>
    <dbReference type="NCBI Taxonomy" id="502025"/>
    <lineage>
        <taxon>Bacteria</taxon>
        <taxon>Pseudomonadati</taxon>
        <taxon>Myxococcota</taxon>
        <taxon>Polyangia</taxon>
        <taxon>Haliangiales</taxon>
        <taxon>Kofleriaceae</taxon>
        <taxon>Haliangium</taxon>
    </lineage>
</organism>
<dbReference type="KEGG" id="hoh:Hoch_0326"/>
<feature type="compositionally biased region" description="Polar residues" evidence="4">
    <location>
        <begin position="1"/>
        <end position="17"/>
    </location>
</feature>
<dbReference type="EMBL" id="CP001804">
    <property type="protein sequence ID" value="ACY12967.1"/>
    <property type="molecule type" value="Genomic_DNA"/>
</dbReference>
<sequence length="438" mass="46341">MSEPASNAPQPSRSPSGSLDPKERPVAAAAAVRRQRQRRMRTLGRWLKRGVLALVVVGIGASLVTAFLPEPVSVDLVAATRAPMRVVVREDGITRVVERYVISAPLAGELLRIEHEPGDAVAAGDVLARIVPARSPLLDARSRAGADARLGAARAARRQAEARAERALAASESAEREAQRYRDLGARGAVSDEARERTEADARMAAQDLAAARMAVEVATHELEAARAALGQDEGAGTGEVLVRAPVAGRVLLVHQESAARVEPGRALLEIGDPGSLEIVADVLTRDAVAIAPGAEVAVERWGGESALRGRVERVEPSAFTRVSALGVEEQRVYVLIALEPGQDAALALGDGYRVEVAITVWQADDVLSVPLGSVFRDGERWAVYVERDGVAALVPVELGRRNRERAEILSGLDAGARVIAHPGDRVSENVAIVAAAH</sequence>
<feature type="transmembrane region" description="Helical" evidence="5">
    <location>
        <begin position="46"/>
        <end position="68"/>
    </location>
</feature>
<feature type="domain" description="YknX-like C-terminal permuted SH3-like" evidence="6">
    <location>
        <begin position="367"/>
        <end position="429"/>
    </location>
</feature>
<proteinExistence type="predicted"/>
<dbReference type="Gene3D" id="2.40.50.100">
    <property type="match status" value="1"/>
</dbReference>
<evidence type="ECO:0000256" key="4">
    <source>
        <dbReference type="SAM" id="MobiDB-lite"/>
    </source>
</evidence>
<evidence type="ECO:0000256" key="5">
    <source>
        <dbReference type="SAM" id="Phobius"/>
    </source>
</evidence>
<dbReference type="OrthoDB" id="9791520at2"/>
<keyword evidence="8" id="KW-1185">Reference proteome</keyword>
<dbReference type="Proteomes" id="UP000001880">
    <property type="component" value="Chromosome"/>
</dbReference>
<keyword evidence="2 3" id="KW-0175">Coiled coil</keyword>
<dbReference type="AlphaFoldDB" id="D0LIT8"/>
<evidence type="ECO:0000313" key="8">
    <source>
        <dbReference type="Proteomes" id="UP000001880"/>
    </source>
</evidence>
<name>D0LIT8_HALO1</name>
<dbReference type="Gene3D" id="1.10.287.470">
    <property type="entry name" value="Helix hairpin bin"/>
    <property type="match status" value="1"/>
</dbReference>
<keyword evidence="5" id="KW-1133">Transmembrane helix</keyword>
<evidence type="ECO:0000256" key="3">
    <source>
        <dbReference type="SAM" id="Coils"/>
    </source>
</evidence>
<dbReference type="InterPro" id="IPR050465">
    <property type="entry name" value="UPF0194_transport"/>
</dbReference>
<feature type="coiled-coil region" evidence="3">
    <location>
        <begin position="157"/>
        <end position="184"/>
    </location>
</feature>
<dbReference type="GO" id="GO:0030313">
    <property type="term" value="C:cell envelope"/>
    <property type="evidence" value="ECO:0007669"/>
    <property type="project" value="UniProtKB-SubCell"/>
</dbReference>
<evidence type="ECO:0000256" key="2">
    <source>
        <dbReference type="ARBA" id="ARBA00023054"/>
    </source>
</evidence>
<dbReference type="eggNOG" id="COG0845">
    <property type="taxonomic scope" value="Bacteria"/>
</dbReference>
<keyword evidence="5" id="KW-0472">Membrane</keyword>
<dbReference type="Gene3D" id="2.40.420.20">
    <property type="match status" value="1"/>
</dbReference>
<dbReference type="HOGENOM" id="CLU_018816_14_5_7"/>
<gene>
    <name evidence="7" type="ordered locus">Hoch_0326</name>
</gene>
<dbReference type="RefSeq" id="WP_012825594.1">
    <property type="nucleotide sequence ID" value="NC_013440.1"/>
</dbReference>
<dbReference type="PANTHER" id="PTHR32347">
    <property type="entry name" value="EFFLUX SYSTEM COMPONENT YKNX-RELATED"/>
    <property type="match status" value="1"/>
</dbReference>